<accession>A0A934NBW0</accession>
<dbReference type="PRINTS" id="PR01736">
    <property type="entry name" value="PHPHTRNFRASE"/>
</dbReference>
<evidence type="ECO:0000256" key="1">
    <source>
        <dbReference type="ARBA" id="ARBA00001946"/>
    </source>
</evidence>
<dbReference type="Proteomes" id="UP000612893">
    <property type="component" value="Unassembled WGS sequence"/>
</dbReference>
<keyword evidence="7" id="KW-0460">Magnesium</keyword>
<keyword evidence="14" id="KW-1185">Reference proteome</keyword>
<evidence type="ECO:0000313" key="14">
    <source>
        <dbReference type="Proteomes" id="UP000612893"/>
    </source>
</evidence>
<feature type="domain" description="PEP-utilising enzyme mobile" evidence="10">
    <location>
        <begin position="149"/>
        <end position="221"/>
    </location>
</feature>
<dbReference type="Pfam" id="PF05524">
    <property type="entry name" value="PEP-utilisers_N"/>
    <property type="match status" value="1"/>
</dbReference>
<dbReference type="Gene3D" id="3.50.30.10">
    <property type="entry name" value="Phosphohistidine domain"/>
    <property type="match status" value="1"/>
</dbReference>
<dbReference type="EMBL" id="JAEKNR010000241">
    <property type="protein sequence ID" value="MBJ7601309.1"/>
    <property type="molecule type" value="Genomic_DNA"/>
</dbReference>
<dbReference type="InterPro" id="IPR040442">
    <property type="entry name" value="Pyrv_kinase-like_dom_sf"/>
</dbReference>
<dbReference type="GO" id="GO:0016301">
    <property type="term" value="F:kinase activity"/>
    <property type="evidence" value="ECO:0007669"/>
    <property type="project" value="UniProtKB-KW"/>
</dbReference>
<dbReference type="PANTHER" id="PTHR46244">
    <property type="entry name" value="PHOSPHOENOLPYRUVATE-PROTEIN PHOSPHOTRANSFERASE"/>
    <property type="match status" value="1"/>
</dbReference>
<feature type="region of interest" description="Disordered" evidence="9">
    <location>
        <begin position="1"/>
        <end position="20"/>
    </location>
</feature>
<keyword evidence="5" id="KW-0479">Metal-binding</keyword>
<dbReference type="InterPro" id="IPR000121">
    <property type="entry name" value="PEP_util_C"/>
</dbReference>
<dbReference type="InterPro" id="IPR050499">
    <property type="entry name" value="PEP-utilizing_PTS_enzyme"/>
</dbReference>
<keyword evidence="4" id="KW-0808">Transferase</keyword>
<proteinExistence type="inferred from homology"/>
<evidence type="ECO:0000256" key="2">
    <source>
        <dbReference type="ARBA" id="ARBA00007837"/>
    </source>
</evidence>
<evidence type="ECO:0000256" key="3">
    <source>
        <dbReference type="ARBA" id="ARBA00016544"/>
    </source>
</evidence>
<comment type="caution">
    <text evidence="13">The sequence shown here is derived from an EMBL/GenBank/DDBJ whole genome shotgun (WGS) entry which is preliminary data.</text>
</comment>
<evidence type="ECO:0000259" key="12">
    <source>
        <dbReference type="Pfam" id="PF05524"/>
    </source>
</evidence>
<evidence type="ECO:0000313" key="13">
    <source>
        <dbReference type="EMBL" id="MBJ7601309.1"/>
    </source>
</evidence>
<dbReference type="PANTHER" id="PTHR46244:SF3">
    <property type="entry name" value="PHOSPHOENOLPYRUVATE-PROTEIN PHOSPHOTRANSFERASE"/>
    <property type="match status" value="1"/>
</dbReference>
<dbReference type="InterPro" id="IPR036637">
    <property type="entry name" value="Phosphohistidine_dom_sf"/>
</dbReference>
<evidence type="ECO:0000256" key="4">
    <source>
        <dbReference type="ARBA" id="ARBA00022679"/>
    </source>
</evidence>
<name>A0A934NBW0_9BACT</name>
<dbReference type="Pfam" id="PF02896">
    <property type="entry name" value="PEP-utilizers_C"/>
    <property type="match status" value="1"/>
</dbReference>
<dbReference type="SUPFAM" id="SSF51621">
    <property type="entry name" value="Phosphoenolpyruvate/pyruvate domain"/>
    <property type="match status" value="1"/>
</dbReference>
<keyword evidence="6" id="KW-0418">Kinase</keyword>
<dbReference type="PROSITE" id="PS00742">
    <property type="entry name" value="PEP_ENZYMES_2"/>
    <property type="match status" value="1"/>
</dbReference>
<protein>
    <recommendedName>
        <fullName evidence="3">Phosphoenolpyruvate-protein phosphotransferase</fullName>
    </recommendedName>
    <alternativeName>
        <fullName evidence="8">Phosphotransferase system, enzyme I</fullName>
    </alternativeName>
</protein>
<sequence>MSERGILLRGTAGAPGRASGPLFVAREGAGRAAGGGGPEAGREAAERVAVRLEELAERRRGQSPGAADVLDAQAMMLRDPALEAAMDALVTRGASAEEAAAAAAERYAKELEALDDAYLRERATDVREVGRLLVAELTGVAGNRLEGLAEPSIVVARELSPAELLSVDPQVLLGLVTELGGPTAHLAIVARELGIPAVLGATGAVEAAGRNRAAEVDGGSGEVRMLAAGVAASRGRRSTRRLPVEQAPVRLMANVGSAQAALLAAERGAAGIGLFRTELLFLGRDDPPTEERQAEEYAVACRALAPHPVVVRTLDAGSDKALPYLPAEQETNPALGRRGIRFWLAHPELHQPQVRALLMVAGECPNLRVMLPMVGARDEVQAARRLFEREARGRRLPLPRLGMMVELPAAAMALDSFAGLVEFVSIGTNDLTQYALGADRELDLGAGLSELNPGVLRLIAACVDSAARLGLEAGVCGEMAGTPQGAVFLTGVGATSLSMSTDSLERVLRTLTRIGVERCRKASRAALAAPDSGAAGRALRIRRSTGSDH</sequence>
<evidence type="ECO:0000256" key="6">
    <source>
        <dbReference type="ARBA" id="ARBA00022777"/>
    </source>
</evidence>
<organism evidence="13 14">
    <name type="scientific">Candidatus Nephthysia bennettiae</name>
    <dbReference type="NCBI Taxonomy" id="3127016"/>
    <lineage>
        <taxon>Bacteria</taxon>
        <taxon>Bacillati</taxon>
        <taxon>Candidatus Dormiibacterota</taxon>
        <taxon>Candidatus Dormibacteria</taxon>
        <taxon>Candidatus Dormibacterales</taxon>
        <taxon>Candidatus Dormibacteraceae</taxon>
        <taxon>Candidatus Nephthysia</taxon>
    </lineage>
</organism>
<dbReference type="InterPro" id="IPR036618">
    <property type="entry name" value="PtsI_HPr-bd_sf"/>
</dbReference>
<dbReference type="InterPro" id="IPR023151">
    <property type="entry name" value="PEP_util_CS"/>
</dbReference>
<dbReference type="InterPro" id="IPR008279">
    <property type="entry name" value="PEP-util_enz_mobile_dom"/>
</dbReference>
<dbReference type="AlphaFoldDB" id="A0A934NBW0"/>
<evidence type="ECO:0000259" key="11">
    <source>
        <dbReference type="Pfam" id="PF02896"/>
    </source>
</evidence>
<evidence type="ECO:0000259" key="10">
    <source>
        <dbReference type="Pfam" id="PF00391"/>
    </source>
</evidence>
<dbReference type="SUPFAM" id="SSF52009">
    <property type="entry name" value="Phosphohistidine domain"/>
    <property type="match status" value="1"/>
</dbReference>
<comment type="cofactor">
    <cofactor evidence="1">
        <name>Mg(2+)</name>
        <dbReference type="ChEBI" id="CHEBI:18420"/>
    </cofactor>
</comment>
<dbReference type="Gene3D" id="3.20.20.60">
    <property type="entry name" value="Phosphoenolpyruvate-binding domains"/>
    <property type="match status" value="1"/>
</dbReference>
<gene>
    <name evidence="13" type="ORF">JF922_24950</name>
</gene>
<feature type="domain" description="Phosphotransferase system enzyme I N-terminal" evidence="12">
    <location>
        <begin position="9"/>
        <end position="122"/>
    </location>
</feature>
<dbReference type="InterPro" id="IPR015813">
    <property type="entry name" value="Pyrv/PenolPyrv_kinase-like_dom"/>
</dbReference>
<evidence type="ECO:0000256" key="7">
    <source>
        <dbReference type="ARBA" id="ARBA00022842"/>
    </source>
</evidence>
<dbReference type="SUPFAM" id="SSF47831">
    <property type="entry name" value="Enzyme I of the PEP:sugar phosphotransferase system HPr-binding (sub)domain"/>
    <property type="match status" value="1"/>
</dbReference>
<evidence type="ECO:0000256" key="8">
    <source>
        <dbReference type="ARBA" id="ARBA00033235"/>
    </source>
</evidence>
<evidence type="ECO:0000256" key="9">
    <source>
        <dbReference type="SAM" id="MobiDB-lite"/>
    </source>
</evidence>
<dbReference type="GO" id="GO:0046872">
    <property type="term" value="F:metal ion binding"/>
    <property type="evidence" value="ECO:0007669"/>
    <property type="project" value="UniProtKB-KW"/>
</dbReference>
<dbReference type="RefSeq" id="WP_338205504.1">
    <property type="nucleotide sequence ID" value="NZ_JAEKNR010000241.1"/>
</dbReference>
<evidence type="ECO:0000256" key="5">
    <source>
        <dbReference type="ARBA" id="ARBA00022723"/>
    </source>
</evidence>
<comment type="similarity">
    <text evidence="2">Belongs to the PEP-utilizing enzyme family.</text>
</comment>
<dbReference type="Gene3D" id="1.10.274.10">
    <property type="entry name" value="PtsI, HPr-binding domain"/>
    <property type="match status" value="1"/>
</dbReference>
<feature type="domain" description="PEP-utilising enzyme C-terminal" evidence="11">
    <location>
        <begin position="245"/>
        <end position="512"/>
    </location>
</feature>
<dbReference type="Pfam" id="PF00391">
    <property type="entry name" value="PEP-utilizers"/>
    <property type="match status" value="1"/>
</dbReference>
<reference evidence="13" key="1">
    <citation type="submission" date="2020-10" db="EMBL/GenBank/DDBJ databases">
        <title>Ca. Dormibacterota MAGs.</title>
        <authorList>
            <person name="Montgomery K."/>
        </authorList>
    </citation>
    <scope>NUCLEOTIDE SEQUENCE [LARGE SCALE GENOMIC DNA]</scope>
    <source>
        <strain evidence="13">SC8812_S17_10</strain>
    </source>
</reference>
<dbReference type="InterPro" id="IPR008731">
    <property type="entry name" value="PTS_EIN"/>
</dbReference>